<accession>A0ABD0JXA2</accession>
<reference evidence="1 2" key="1">
    <citation type="journal article" date="2023" name="Sci. Data">
        <title>Genome assembly of the Korean intertidal mud-creeper Batillaria attramentaria.</title>
        <authorList>
            <person name="Patra A.K."/>
            <person name="Ho P.T."/>
            <person name="Jun S."/>
            <person name="Lee S.J."/>
            <person name="Kim Y."/>
            <person name="Won Y.J."/>
        </authorList>
    </citation>
    <scope>NUCLEOTIDE SEQUENCE [LARGE SCALE GENOMIC DNA]</scope>
    <source>
        <strain evidence="1">Wonlab-2016</strain>
    </source>
</reference>
<sequence>MACSTDAMALSWAQERHRNPPKTLQNPFLSIPSITCAFMWKTGPNGMHLTGAYVLFPDNGRFAQQYRVCLQMRNEQSEFISIPTSSRGSSRSVSS</sequence>
<keyword evidence="2" id="KW-1185">Reference proteome</keyword>
<organism evidence="1 2">
    <name type="scientific">Batillaria attramentaria</name>
    <dbReference type="NCBI Taxonomy" id="370345"/>
    <lineage>
        <taxon>Eukaryota</taxon>
        <taxon>Metazoa</taxon>
        <taxon>Spiralia</taxon>
        <taxon>Lophotrochozoa</taxon>
        <taxon>Mollusca</taxon>
        <taxon>Gastropoda</taxon>
        <taxon>Caenogastropoda</taxon>
        <taxon>Sorbeoconcha</taxon>
        <taxon>Cerithioidea</taxon>
        <taxon>Batillariidae</taxon>
        <taxon>Batillaria</taxon>
    </lineage>
</organism>
<proteinExistence type="predicted"/>
<evidence type="ECO:0000313" key="1">
    <source>
        <dbReference type="EMBL" id="KAK7479351.1"/>
    </source>
</evidence>
<comment type="caution">
    <text evidence="1">The sequence shown here is derived from an EMBL/GenBank/DDBJ whole genome shotgun (WGS) entry which is preliminary data.</text>
</comment>
<name>A0ABD0JXA2_9CAEN</name>
<dbReference type="Proteomes" id="UP001519460">
    <property type="component" value="Unassembled WGS sequence"/>
</dbReference>
<dbReference type="AlphaFoldDB" id="A0ABD0JXA2"/>
<protein>
    <submittedName>
        <fullName evidence="1">Uncharacterized protein</fullName>
    </submittedName>
</protein>
<dbReference type="EMBL" id="JACVVK020000305">
    <property type="protein sequence ID" value="KAK7479351.1"/>
    <property type="molecule type" value="Genomic_DNA"/>
</dbReference>
<gene>
    <name evidence="1" type="ORF">BaRGS_00029429</name>
</gene>
<evidence type="ECO:0000313" key="2">
    <source>
        <dbReference type="Proteomes" id="UP001519460"/>
    </source>
</evidence>